<reference evidence="2 3" key="1">
    <citation type="journal article" date="2021" name="Sci. Rep.">
        <title>Chromosome anchoring in Senegalese sole (Solea senegalensis) reveals sex-associated markers and genome rearrangements in flatfish.</title>
        <authorList>
            <person name="Guerrero-Cozar I."/>
            <person name="Gomez-Garrido J."/>
            <person name="Berbel C."/>
            <person name="Martinez-Blanch J.F."/>
            <person name="Alioto T."/>
            <person name="Claros M.G."/>
            <person name="Gagnaire P.A."/>
            <person name="Manchado M."/>
        </authorList>
    </citation>
    <scope>NUCLEOTIDE SEQUENCE [LARGE SCALE GENOMIC DNA]</scope>
    <source>
        <strain evidence="2">Sse05_10M</strain>
    </source>
</reference>
<evidence type="ECO:0000313" key="3">
    <source>
        <dbReference type="Proteomes" id="UP000693946"/>
    </source>
</evidence>
<feature type="non-terminal residue" evidence="2">
    <location>
        <position position="1"/>
    </location>
</feature>
<protein>
    <submittedName>
        <fullName evidence="2">Uncharacterized protein</fullName>
    </submittedName>
</protein>
<gene>
    <name evidence="2" type="ORF">JOB18_040010</name>
</gene>
<dbReference type="EMBL" id="JAGKHQ010000006">
    <property type="protein sequence ID" value="KAG7514683.1"/>
    <property type="molecule type" value="Genomic_DNA"/>
</dbReference>
<dbReference type="AlphaFoldDB" id="A0AAV6SB56"/>
<evidence type="ECO:0000256" key="1">
    <source>
        <dbReference type="SAM" id="MobiDB-lite"/>
    </source>
</evidence>
<evidence type="ECO:0000313" key="2">
    <source>
        <dbReference type="EMBL" id="KAG7514683.1"/>
    </source>
</evidence>
<name>A0AAV6SB56_SOLSE</name>
<accession>A0AAV6SB56</accession>
<proteinExistence type="predicted"/>
<feature type="region of interest" description="Disordered" evidence="1">
    <location>
        <begin position="1"/>
        <end position="25"/>
    </location>
</feature>
<comment type="caution">
    <text evidence="2">The sequence shown here is derived from an EMBL/GenBank/DDBJ whole genome shotgun (WGS) entry which is preliminary data.</text>
</comment>
<organism evidence="2 3">
    <name type="scientific">Solea senegalensis</name>
    <name type="common">Senegalese sole</name>
    <dbReference type="NCBI Taxonomy" id="28829"/>
    <lineage>
        <taxon>Eukaryota</taxon>
        <taxon>Metazoa</taxon>
        <taxon>Chordata</taxon>
        <taxon>Craniata</taxon>
        <taxon>Vertebrata</taxon>
        <taxon>Euteleostomi</taxon>
        <taxon>Actinopterygii</taxon>
        <taxon>Neopterygii</taxon>
        <taxon>Teleostei</taxon>
        <taxon>Neoteleostei</taxon>
        <taxon>Acanthomorphata</taxon>
        <taxon>Carangaria</taxon>
        <taxon>Pleuronectiformes</taxon>
        <taxon>Pleuronectoidei</taxon>
        <taxon>Soleidae</taxon>
        <taxon>Solea</taxon>
    </lineage>
</organism>
<sequence>EAQAGAYQILPPPGSQCVHRDGRKEKDTEQKYIRVHYRLYRWACMKIRHRRITEKTTRH</sequence>
<dbReference type="Proteomes" id="UP000693946">
    <property type="component" value="Linkage Group LG14"/>
</dbReference>
<keyword evidence="3" id="KW-1185">Reference proteome</keyword>